<evidence type="ECO:0000256" key="1">
    <source>
        <dbReference type="SAM" id="Phobius"/>
    </source>
</evidence>
<accession>A0A1H5D8I8</accession>
<keyword evidence="1" id="KW-0472">Membrane</keyword>
<dbReference type="Pfam" id="PF12679">
    <property type="entry name" value="ABC2_membrane_2"/>
    <property type="match status" value="1"/>
</dbReference>
<feature type="transmembrane region" description="Helical" evidence="1">
    <location>
        <begin position="12"/>
        <end position="32"/>
    </location>
</feature>
<organism evidence="2 3">
    <name type="scientific">Amycolatopsis tolypomycina</name>
    <dbReference type="NCBI Taxonomy" id="208445"/>
    <lineage>
        <taxon>Bacteria</taxon>
        <taxon>Bacillati</taxon>
        <taxon>Actinomycetota</taxon>
        <taxon>Actinomycetes</taxon>
        <taxon>Pseudonocardiales</taxon>
        <taxon>Pseudonocardiaceae</taxon>
        <taxon>Amycolatopsis</taxon>
    </lineage>
</organism>
<protein>
    <submittedName>
        <fullName evidence="2">ABC-2 family transporter protein</fullName>
    </submittedName>
</protein>
<dbReference type="GO" id="GO:0140359">
    <property type="term" value="F:ABC-type transporter activity"/>
    <property type="evidence" value="ECO:0007669"/>
    <property type="project" value="InterPro"/>
</dbReference>
<evidence type="ECO:0000313" key="3">
    <source>
        <dbReference type="Proteomes" id="UP000199622"/>
    </source>
</evidence>
<dbReference type="STRING" id="208445.SAMN04489727_9221"/>
<feature type="transmembrane region" description="Helical" evidence="1">
    <location>
        <begin position="144"/>
        <end position="164"/>
    </location>
</feature>
<dbReference type="Proteomes" id="UP000199622">
    <property type="component" value="Unassembled WGS sequence"/>
</dbReference>
<sequence length="296" mass="31990">MIWVTWRQQRVQIVATAVLVVVAAVVLAFVHADVVSLLPDRTAVSEKYGDFMQYYVFVMLVVPVLLGMFTGAPLFAREIEQGTHVFGLSQSISRTRWVVTKLAVAGGALAVSMFALGLIAAWALEPAGFVLSGRLNETNFETQGLAVGGYALVAFAIGAVAGLFLRNTLAAMVVTLVVYVALVFTVANEVRPHYAEPVLLTAPIGGHVAMDPESWVTSYGYQDASGKELPYSYLDCARQEGDQVACMREKGIAAQYSAVHLPSRFWRFQFTELAVLTLVTAGVLAAGARAARRRLT</sequence>
<feature type="transmembrane region" description="Helical" evidence="1">
    <location>
        <begin position="273"/>
        <end position="291"/>
    </location>
</feature>
<feature type="transmembrane region" description="Helical" evidence="1">
    <location>
        <begin position="52"/>
        <end position="76"/>
    </location>
</feature>
<keyword evidence="3" id="KW-1185">Reference proteome</keyword>
<gene>
    <name evidence="2" type="ORF">SAMN04489727_9221</name>
</gene>
<dbReference type="AlphaFoldDB" id="A0A1H5D8I8"/>
<keyword evidence="1" id="KW-0812">Transmembrane</keyword>
<evidence type="ECO:0000313" key="2">
    <source>
        <dbReference type="EMBL" id="SED75171.1"/>
    </source>
</evidence>
<name>A0A1H5D8I8_9PSEU</name>
<keyword evidence="1" id="KW-1133">Transmembrane helix</keyword>
<dbReference type="GO" id="GO:0005886">
    <property type="term" value="C:plasma membrane"/>
    <property type="evidence" value="ECO:0007669"/>
    <property type="project" value="UniProtKB-SubCell"/>
</dbReference>
<reference evidence="3" key="1">
    <citation type="submission" date="2016-10" db="EMBL/GenBank/DDBJ databases">
        <authorList>
            <person name="Varghese N."/>
            <person name="Submissions S."/>
        </authorList>
    </citation>
    <scope>NUCLEOTIDE SEQUENCE [LARGE SCALE GENOMIC DNA]</scope>
    <source>
        <strain evidence="3">DSM 44544</strain>
    </source>
</reference>
<dbReference type="RefSeq" id="WP_091318736.1">
    <property type="nucleotide sequence ID" value="NZ_FNSO01000004.1"/>
</dbReference>
<proteinExistence type="predicted"/>
<feature type="transmembrane region" description="Helical" evidence="1">
    <location>
        <begin position="97"/>
        <end position="124"/>
    </location>
</feature>
<dbReference type="EMBL" id="FNSO01000004">
    <property type="protein sequence ID" value="SED75171.1"/>
    <property type="molecule type" value="Genomic_DNA"/>
</dbReference>
<feature type="transmembrane region" description="Helical" evidence="1">
    <location>
        <begin position="169"/>
        <end position="187"/>
    </location>
</feature>
<dbReference type="OrthoDB" id="3579673at2"/>